<dbReference type="SUPFAM" id="SSF53098">
    <property type="entry name" value="Ribonuclease H-like"/>
    <property type="match status" value="1"/>
</dbReference>
<feature type="region of interest" description="Disordered" evidence="1">
    <location>
        <begin position="177"/>
        <end position="196"/>
    </location>
</feature>
<feature type="domain" description="RNase H type-1" evidence="2">
    <location>
        <begin position="263"/>
        <end position="392"/>
    </location>
</feature>
<evidence type="ECO:0000256" key="1">
    <source>
        <dbReference type="SAM" id="MobiDB-lite"/>
    </source>
</evidence>
<dbReference type="InterPro" id="IPR012337">
    <property type="entry name" value="RNaseH-like_sf"/>
</dbReference>
<dbReference type="Gene3D" id="3.30.420.10">
    <property type="entry name" value="Ribonuclease H-like superfamily/Ribonuclease H"/>
    <property type="match status" value="1"/>
</dbReference>
<dbReference type="PROSITE" id="PS50879">
    <property type="entry name" value="RNASE_H_1"/>
    <property type="match status" value="1"/>
</dbReference>
<comment type="caution">
    <text evidence="3">The sequence shown here is derived from an EMBL/GenBank/DDBJ whole genome shotgun (WGS) entry which is preliminary data.</text>
</comment>
<dbReference type="Proteomes" id="UP001151760">
    <property type="component" value="Unassembled WGS sequence"/>
</dbReference>
<evidence type="ECO:0000313" key="3">
    <source>
        <dbReference type="EMBL" id="GJS53624.1"/>
    </source>
</evidence>
<name>A0ABQ4WL86_9ASTR</name>
<accession>A0ABQ4WL86</accession>
<dbReference type="InterPro" id="IPR036397">
    <property type="entry name" value="RNaseH_sf"/>
</dbReference>
<dbReference type="PANTHER" id="PTHR48475:SF2">
    <property type="entry name" value="RIBONUCLEASE H"/>
    <property type="match status" value="1"/>
</dbReference>
<evidence type="ECO:0000259" key="2">
    <source>
        <dbReference type="PROSITE" id="PS50879"/>
    </source>
</evidence>
<dbReference type="CDD" id="cd09279">
    <property type="entry name" value="RNase_HI_like"/>
    <property type="match status" value="1"/>
</dbReference>
<gene>
    <name evidence="3" type="ORF">Tco_0626986</name>
</gene>
<keyword evidence="3" id="KW-0808">Transferase</keyword>
<organism evidence="3 4">
    <name type="scientific">Tanacetum coccineum</name>
    <dbReference type="NCBI Taxonomy" id="301880"/>
    <lineage>
        <taxon>Eukaryota</taxon>
        <taxon>Viridiplantae</taxon>
        <taxon>Streptophyta</taxon>
        <taxon>Embryophyta</taxon>
        <taxon>Tracheophyta</taxon>
        <taxon>Spermatophyta</taxon>
        <taxon>Magnoliopsida</taxon>
        <taxon>eudicotyledons</taxon>
        <taxon>Gunneridae</taxon>
        <taxon>Pentapetalae</taxon>
        <taxon>asterids</taxon>
        <taxon>campanulids</taxon>
        <taxon>Asterales</taxon>
        <taxon>Asteraceae</taxon>
        <taxon>Asteroideae</taxon>
        <taxon>Anthemideae</taxon>
        <taxon>Anthemidinae</taxon>
        <taxon>Tanacetum</taxon>
    </lineage>
</organism>
<dbReference type="InterPro" id="IPR002156">
    <property type="entry name" value="RNaseH_domain"/>
</dbReference>
<reference evidence="3" key="2">
    <citation type="submission" date="2022-01" db="EMBL/GenBank/DDBJ databases">
        <authorList>
            <person name="Yamashiro T."/>
            <person name="Shiraishi A."/>
            <person name="Satake H."/>
            <person name="Nakayama K."/>
        </authorList>
    </citation>
    <scope>NUCLEOTIDE SEQUENCE</scope>
</reference>
<sequence>MSSAHPSPSQCNIVGDPGLKDTTLRIPSTIHSMIKFPHSKGITTLNRFEHHKLLNAENEKEKQMICGKMRHKRRGRVDVYQQIIVNPAFQTNMVTMDGRLLSRSFEAVMVSVQCFSDASTKREVISSNPNAKEDEEKTVSTRRKGPPFLQHAEKHNDENKHEITGWNAEAERGFSAIEKDTLSRRRSPQSSTLDRRNGEAIFPYNSRLRRYFEAHPVTVITDQPIINILIYRVKLADFLLTPTVGRKGRRTFRVGRYSPKIDDTGAWTLYTDGVASSKDSGAGLILIGPSGVEYAYARRLTFASTNNEAEYEALLARLRIARMMNVLRIEVKVDSKLVASQINGMYEASNGSMIKYLAKARKCISEFKTFSIENIPRGNNQKADVLSKLATMPFHNLTKEILVEVLIKDLGSTEGSMIKEIVEVVGVTRLIPPCTYQYLEEGIAPSG</sequence>
<dbReference type="PANTHER" id="PTHR48475">
    <property type="entry name" value="RIBONUCLEASE H"/>
    <property type="match status" value="1"/>
</dbReference>
<keyword evidence="3" id="KW-0548">Nucleotidyltransferase</keyword>
<dbReference type="GO" id="GO:0003964">
    <property type="term" value="F:RNA-directed DNA polymerase activity"/>
    <property type="evidence" value="ECO:0007669"/>
    <property type="project" value="UniProtKB-KW"/>
</dbReference>
<evidence type="ECO:0000313" key="4">
    <source>
        <dbReference type="Proteomes" id="UP001151760"/>
    </source>
</evidence>
<keyword evidence="3" id="KW-0695">RNA-directed DNA polymerase</keyword>
<protein>
    <submittedName>
        <fullName evidence="3">Reverse transcriptase domain-containing protein</fullName>
    </submittedName>
</protein>
<dbReference type="EMBL" id="BQNB010008739">
    <property type="protein sequence ID" value="GJS53624.1"/>
    <property type="molecule type" value="Genomic_DNA"/>
</dbReference>
<reference evidence="3" key="1">
    <citation type="journal article" date="2022" name="Int. J. Mol. Sci.">
        <title>Draft Genome of Tanacetum Coccineum: Genomic Comparison of Closely Related Tanacetum-Family Plants.</title>
        <authorList>
            <person name="Yamashiro T."/>
            <person name="Shiraishi A."/>
            <person name="Nakayama K."/>
            <person name="Satake H."/>
        </authorList>
    </citation>
    <scope>NUCLEOTIDE SEQUENCE</scope>
</reference>
<feature type="compositionally biased region" description="Basic and acidic residues" evidence="1">
    <location>
        <begin position="151"/>
        <end position="163"/>
    </location>
</feature>
<dbReference type="Pfam" id="PF13456">
    <property type="entry name" value="RVT_3"/>
    <property type="match status" value="1"/>
</dbReference>
<keyword evidence="4" id="KW-1185">Reference proteome</keyword>
<proteinExistence type="predicted"/>
<feature type="region of interest" description="Disordered" evidence="1">
    <location>
        <begin position="125"/>
        <end position="163"/>
    </location>
</feature>